<dbReference type="OrthoDB" id="9790002at2"/>
<organism evidence="7 8">
    <name type="scientific">Lacrimispora algidixylanolytica</name>
    <dbReference type="NCBI Taxonomy" id="94868"/>
    <lineage>
        <taxon>Bacteria</taxon>
        <taxon>Bacillati</taxon>
        <taxon>Bacillota</taxon>
        <taxon>Clostridia</taxon>
        <taxon>Lachnospirales</taxon>
        <taxon>Lachnospiraceae</taxon>
        <taxon>Lacrimispora</taxon>
    </lineage>
</organism>
<sequence length="189" mass="21008">MDIITVEKRNEQLKAKQLRRKGIVPCCVYGGGLANTISIQMEQKTADKLLRVLRLGSKVQLKLDDQNIITQIKDKYFANGKVEHIDFQALDPQTKVNSVAHIILENSDVVTGVLDKMLMEIPYASLPKDMIDTITVDLEGKAVGTTIAVKDIPEFSNENIELQVETDSIILKISEKKSSISKDNALANE</sequence>
<dbReference type="GO" id="GO:0003735">
    <property type="term" value="F:structural constituent of ribosome"/>
    <property type="evidence" value="ECO:0007669"/>
    <property type="project" value="InterPro"/>
</dbReference>
<proteinExistence type="predicted"/>
<dbReference type="Gene3D" id="2.40.240.10">
    <property type="entry name" value="Ribosomal Protein L25, Chain P"/>
    <property type="match status" value="1"/>
</dbReference>
<dbReference type="InterPro" id="IPR037121">
    <property type="entry name" value="Ribosomal_bL25_C"/>
</dbReference>
<reference evidence="7 8" key="1">
    <citation type="submission" date="2016-08" db="EMBL/GenBank/DDBJ databases">
        <title>A new outlook on sporulation: Clostridium algidixylanolyticum.</title>
        <authorList>
            <person name="Poppleton D.I."/>
            <person name="Gribaldo S."/>
        </authorList>
    </citation>
    <scope>NUCLEOTIDE SEQUENCE [LARGE SCALE GENOMIC DNA]</scope>
    <source>
        <strain evidence="7 8">SPL73</strain>
    </source>
</reference>
<evidence type="ECO:0000256" key="3">
    <source>
        <dbReference type="ARBA" id="ARBA00022980"/>
    </source>
</evidence>
<dbReference type="GO" id="GO:0022625">
    <property type="term" value="C:cytosolic large ribosomal subunit"/>
    <property type="evidence" value="ECO:0007669"/>
    <property type="project" value="TreeGrafter"/>
</dbReference>
<evidence type="ECO:0000313" key="7">
    <source>
        <dbReference type="EMBL" id="RKD29258.1"/>
    </source>
</evidence>
<evidence type="ECO:0000313" key="8">
    <source>
        <dbReference type="Proteomes" id="UP000284277"/>
    </source>
</evidence>
<feature type="domain" description="Large ribosomal subunit protein bL25 beta" evidence="6">
    <location>
        <begin position="111"/>
        <end position="176"/>
    </location>
</feature>
<keyword evidence="8" id="KW-1185">Reference proteome</keyword>
<dbReference type="Proteomes" id="UP000284277">
    <property type="component" value="Unassembled WGS sequence"/>
</dbReference>
<dbReference type="Pfam" id="PF01386">
    <property type="entry name" value="Ribosomal_L25p"/>
    <property type="match status" value="1"/>
</dbReference>
<name>A0A419SVK2_9FIRM</name>
<keyword evidence="4" id="KW-0687">Ribonucleoprotein</keyword>
<evidence type="ECO:0000256" key="1">
    <source>
        <dbReference type="ARBA" id="ARBA00022730"/>
    </source>
</evidence>
<dbReference type="InterPro" id="IPR029751">
    <property type="entry name" value="Ribosomal_L25_dom"/>
</dbReference>
<dbReference type="PANTHER" id="PTHR33284:SF1">
    <property type="entry name" value="RIBOSOMAL PROTEIN L25_GLN-TRNA SYNTHETASE, ANTI-CODON-BINDING DOMAIN-CONTAINING PROTEIN"/>
    <property type="match status" value="1"/>
</dbReference>
<dbReference type="RefSeq" id="WP_120198092.1">
    <property type="nucleotide sequence ID" value="NZ_MCIA01000032.1"/>
</dbReference>
<dbReference type="InterPro" id="IPR020056">
    <property type="entry name" value="Rbsml_bL25/Gln-tRNA_synth_N"/>
</dbReference>
<keyword evidence="2" id="KW-0694">RNA-binding</keyword>
<dbReference type="InterPro" id="IPR020057">
    <property type="entry name" value="Ribosomal_bL25_b-dom"/>
</dbReference>
<dbReference type="PANTHER" id="PTHR33284">
    <property type="entry name" value="RIBOSOMAL PROTEIN L25/GLN-TRNA SYNTHETASE, ANTI-CODON-BINDING DOMAIN-CONTAINING PROTEIN"/>
    <property type="match status" value="1"/>
</dbReference>
<dbReference type="Gene3D" id="2.170.120.20">
    <property type="entry name" value="Ribosomal protein L25, beta domain"/>
    <property type="match status" value="1"/>
</dbReference>
<dbReference type="InterPro" id="IPR011035">
    <property type="entry name" value="Ribosomal_bL25/Gln-tRNA_synth"/>
</dbReference>
<accession>A0A419SVK2</accession>
<protein>
    <submittedName>
        <fullName evidence="7">5S rRNA E-loop-binding protein</fullName>
    </submittedName>
</protein>
<evidence type="ECO:0000256" key="4">
    <source>
        <dbReference type="ARBA" id="ARBA00023274"/>
    </source>
</evidence>
<evidence type="ECO:0000259" key="6">
    <source>
        <dbReference type="Pfam" id="PF14693"/>
    </source>
</evidence>
<dbReference type="GO" id="GO:0006412">
    <property type="term" value="P:translation"/>
    <property type="evidence" value="ECO:0007669"/>
    <property type="project" value="InterPro"/>
</dbReference>
<dbReference type="InterPro" id="IPR020930">
    <property type="entry name" value="Ribosomal_uL5_bac-type"/>
</dbReference>
<keyword evidence="1" id="KW-0699">rRNA-binding</keyword>
<gene>
    <name evidence="7" type="ORF">BET01_07835</name>
</gene>
<dbReference type="CDD" id="cd00495">
    <property type="entry name" value="Ribosomal_L25_TL5_CTC"/>
    <property type="match status" value="1"/>
</dbReference>
<feature type="domain" description="Large ribosomal subunit protein bL25 L25" evidence="5">
    <location>
        <begin position="4"/>
        <end position="87"/>
    </location>
</feature>
<dbReference type="SUPFAM" id="SSF50715">
    <property type="entry name" value="Ribosomal protein L25-like"/>
    <property type="match status" value="1"/>
</dbReference>
<evidence type="ECO:0000256" key="2">
    <source>
        <dbReference type="ARBA" id="ARBA00022884"/>
    </source>
</evidence>
<dbReference type="GO" id="GO:0008097">
    <property type="term" value="F:5S rRNA binding"/>
    <property type="evidence" value="ECO:0007669"/>
    <property type="project" value="TreeGrafter"/>
</dbReference>
<dbReference type="EMBL" id="MCIA01000032">
    <property type="protein sequence ID" value="RKD29258.1"/>
    <property type="molecule type" value="Genomic_DNA"/>
</dbReference>
<comment type="caution">
    <text evidence="7">The sequence shown here is derived from an EMBL/GenBank/DDBJ whole genome shotgun (WGS) entry which is preliminary data.</text>
</comment>
<evidence type="ECO:0000259" key="5">
    <source>
        <dbReference type="Pfam" id="PF01386"/>
    </source>
</evidence>
<keyword evidence="3" id="KW-0689">Ribosomal protein</keyword>
<dbReference type="AlphaFoldDB" id="A0A419SVK2"/>
<dbReference type="Pfam" id="PF14693">
    <property type="entry name" value="Ribosomal_TL5_C"/>
    <property type="match status" value="1"/>
</dbReference>